<organism evidence="1 2">
    <name type="scientific">Pontixanthobacter rizhaonensis</name>
    <dbReference type="NCBI Taxonomy" id="2730337"/>
    <lineage>
        <taxon>Bacteria</taxon>
        <taxon>Pseudomonadati</taxon>
        <taxon>Pseudomonadota</taxon>
        <taxon>Alphaproteobacteria</taxon>
        <taxon>Sphingomonadales</taxon>
        <taxon>Erythrobacteraceae</taxon>
        <taxon>Pontixanthobacter</taxon>
    </lineage>
</organism>
<gene>
    <name evidence="1" type="ORF">HKD42_06150</name>
</gene>
<accession>A0A848QLZ4</accession>
<keyword evidence="2" id="KW-1185">Reference proteome</keyword>
<comment type="caution">
    <text evidence="1">The sequence shown here is derived from an EMBL/GenBank/DDBJ whole genome shotgun (WGS) entry which is preliminary data.</text>
</comment>
<evidence type="ECO:0000313" key="1">
    <source>
        <dbReference type="EMBL" id="NMW31637.1"/>
    </source>
</evidence>
<dbReference type="AlphaFoldDB" id="A0A848QLZ4"/>
<dbReference type="Proteomes" id="UP000561181">
    <property type="component" value="Unassembled WGS sequence"/>
</dbReference>
<sequence length="258" mass="29131">MIENRDDVEQEKLRVCDALVRLSDDLPQHVKYRLRNCIDNFERALKLVEHDLEMASFRAITGEEEAASCVIHAIKLRGYDEVSRIKPNNHIHKNAIIVCVLAIGRELQPILEHFQLHFDFSKVRIDLKVPLSNFGVEDGADIAFQPVEPLDLLHSQAGVPENEVFFEALSRLSENSQFQNIAKLVKGRANQRNTLLYASDSSVPVSQTTVEVICNRRDRALALLVISIMILQSKTHLASVKQAIPAIKLVIGRLPRES</sequence>
<dbReference type="RefSeq" id="WP_170011267.1">
    <property type="nucleotide sequence ID" value="NZ_JABCRE010000002.1"/>
</dbReference>
<protein>
    <submittedName>
        <fullName evidence="1">Uncharacterized protein</fullName>
    </submittedName>
</protein>
<proteinExistence type="predicted"/>
<evidence type="ECO:0000313" key="2">
    <source>
        <dbReference type="Proteomes" id="UP000561181"/>
    </source>
</evidence>
<dbReference type="EMBL" id="JABCRE010000002">
    <property type="protein sequence ID" value="NMW31637.1"/>
    <property type="molecule type" value="Genomic_DNA"/>
</dbReference>
<reference evidence="1 2" key="1">
    <citation type="submission" date="2020-04" db="EMBL/GenBank/DDBJ databases">
        <authorList>
            <person name="Liu A."/>
        </authorList>
    </citation>
    <scope>NUCLEOTIDE SEQUENCE [LARGE SCALE GENOMIC DNA]</scope>
    <source>
        <strain evidence="1 2">RZ02</strain>
    </source>
</reference>
<name>A0A848QLZ4_9SPHN</name>